<dbReference type="Proteomes" id="UP000636800">
    <property type="component" value="Unassembled WGS sequence"/>
</dbReference>
<feature type="coiled-coil region" evidence="1">
    <location>
        <begin position="28"/>
        <end position="55"/>
    </location>
</feature>
<keyword evidence="1" id="KW-0175">Coiled coil</keyword>
<comment type="caution">
    <text evidence="2">The sequence shown here is derived from an EMBL/GenBank/DDBJ whole genome shotgun (WGS) entry which is preliminary data.</text>
</comment>
<keyword evidence="3" id="KW-1185">Reference proteome</keyword>
<accession>A0A835PB60</accession>
<evidence type="ECO:0000313" key="3">
    <source>
        <dbReference type="Proteomes" id="UP000636800"/>
    </source>
</evidence>
<dbReference type="AlphaFoldDB" id="A0A835PB60"/>
<proteinExistence type="predicted"/>
<dbReference type="EMBL" id="JADCNL010000254">
    <property type="protein sequence ID" value="KAG0448874.1"/>
    <property type="molecule type" value="Genomic_DNA"/>
</dbReference>
<evidence type="ECO:0000256" key="1">
    <source>
        <dbReference type="SAM" id="Coils"/>
    </source>
</evidence>
<sequence>MVKESETGTTIMDEMDLFGEQVKMLAGEIALSEQMQKLRDEINEKKVQMRLLEKRMIESFDDAPH</sequence>
<organism evidence="2 3">
    <name type="scientific">Vanilla planifolia</name>
    <name type="common">Vanilla</name>
    <dbReference type="NCBI Taxonomy" id="51239"/>
    <lineage>
        <taxon>Eukaryota</taxon>
        <taxon>Viridiplantae</taxon>
        <taxon>Streptophyta</taxon>
        <taxon>Embryophyta</taxon>
        <taxon>Tracheophyta</taxon>
        <taxon>Spermatophyta</taxon>
        <taxon>Magnoliopsida</taxon>
        <taxon>Liliopsida</taxon>
        <taxon>Asparagales</taxon>
        <taxon>Orchidaceae</taxon>
        <taxon>Vanilloideae</taxon>
        <taxon>Vanilleae</taxon>
        <taxon>Vanilla</taxon>
    </lineage>
</organism>
<evidence type="ECO:0000313" key="2">
    <source>
        <dbReference type="EMBL" id="KAG0448874.1"/>
    </source>
</evidence>
<name>A0A835PB60_VANPL</name>
<gene>
    <name evidence="2" type="ORF">HPP92_027625</name>
</gene>
<reference evidence="2 3" key="1">
    <citation type="journal article" date="2020" name="Nat. Food">
        <title>A phased Vanilla planifolia genome enables genetic improvement of flavour and production.</title>
        <authorList>
            <person name="Hasing T."/>
            <person name="Tang H."/>
            <person name="Brym M."/>
            <person name="Khazi F."/>
            <person name="Huang T."/>
            <person name="Chambers A.H."/>
        </authorList>
    </citation>
    <scope>NUCLEOTIDE SEQUENCE [LARGE SCALE GENOMIC DNA]</scope>
    <source>
        <tissue evidence="2">Leaf</tissue>
    </source>
</reference>
<protein>
    <submittedName>
        <fullName evidence="2">Uncharacterized protein</fullName>
    </submittedName>
</protein>
<dbReference type="OrthoDB" id="6288734at2759"/>